<sequence>MLVQSASKIIKADFSVWKKKESCVVNTMVSEQENLSNLRNVVEIVLDEGGSYHFTHQLDSSVLVIVLYGEILINDFKKPITSEQVFTVQSKESGFLTVKNNLADEKADILILELKSKRPDHFFSVEDVNIRDKNTLIPISNQLEYPNFIGLYEGRQEQEYSLYHPKNTLFGLVLNGAFEFQNMLLETRDCVIIKEIETLEFEALSENALLLFLEV</sequence>
<name>A0A086A5H4_9FLAO</name>
<evidence type="ECO:0000259" key="1">
    <source>
        <dbReference type="Pfam" id="PF17954"/>
    </source>
</evidence>
<dbReference type="eggNOG" id="COG1741">
    <property type="taxonomic scope" value="Bacteria"/>
</dbReference>
<dbReference type="RefSeq" id="WP_034712479.1">
    <property type="nucleotide sequence ID" value="NZ_JPRH01000005.1"/>
</dbReference>
<organism evidence="2 3">
    <name type="scientific">Chryseobacterium soli</name>
    <dbReference type="NCBI Taxonomy" id="445961"/>
    <lineage>
        <taxon>Bacteria</taxon>
        <taxon>Pseudomonadati</taxon>
        <taxon>Bacteroidota</taxon>
        <taxon>Flavobacteriia</taxon>
        <taxon>Flavobacteriales</taxon>
        <taxon>Weeksellaceae</taxon>
        <taxon>Chryseobacterium group</taxon>
        <taxon>Chryseobacterium</taxon>
    </lineage>
</organism>
<dbReference type="Proteomes" id="UP000028705">
    <property type="component" value="Unassembled WGS sequence"/>
</dbReference>
<dbReference type="STRING" id="445961.IW15_14750"/>
<gene>
    <name evidence="2" type="ORF">IW15_14750</name>
</gene>
<accession>A0A086A5H4</accession>
<feature type="domain" description="Quercetin 2,3-dioxygenase C-terminal cupin" evidence="1">
    <location>
        <begin position="153"/>
        <end position="212"/>
    </location>
</feature>
<keyword evidence="3" id="KW-1185">Reference proteome</keyword>
<comment type="caution">
    <text evidence="2">The sequence shown here is derived from an EMBL/GenBank/DDBJ whole genome shotgun (WGS) entry which is preliminary data.</text>
</comment>
<dbReference type="Pfam" id="PF17954">
    <property type="entry name" value="Pirin_C_2"/>
    <property type="match status" value="1"/>
</dbReference>
<proteinExistence type="predicted"/>
<protein>
    <recommendedName>
        <fullName evidence="1">Quercetin 2,3-dioxygenase C-terminal cupin domain-containing protein</fullName>
    </recommendedName>
</protein>
<dbReference type="OrthoDB" id="321327at2"/>
<evidence type="ECO:0000313" key="3">
    <source>
        <dbReference type="Proteomes" id="UP000028705"/>
    </source>
</evidence>
<evidence type="ECO:0000313" key="2">
    <source>
        <dbReference type="EMBL" id="KFF11938.1"/>
    </source>
</evidence>
<dbReference type="EMBL" id="JPRH01000005">
    <property type="protein sequence ID" value="KFF11938.1"/>
    <property type="molecule type" value="Genomic_DNA"/>
</dbReference>
<dbReference type="AlphaFoldDB" id="A0A086A5H4"/>
<reference evidence="2 3" key="1">
    <citation type="submission" date="2014-07" db="EMBL/GenBank/DDBJ databases">
        <title>Genome of Chryseobacterium soli DSM 19298.</title>
        <authorList>
            <person name="Stropko S.J."/>
            <person name="Pipes S.E."/>
            <person name="Newman J."/>
        </authorList>
    </citation>
    <scope>NUCLEOTIDE SEQUENCE [LARGE SCALE GENOMIC DNA]</scope>
    <source>
        <strain evidence="2 3">DSM 19298</strain>
    </source>
</reference>
<dbReference type="InterPro" id="IPR041602">
    <property type="entry name" value="Quercetinase_C"/>
</dbReference>